<organism evidence="2 3">
    <name type="scientific">Reticulomyxa filosa</name>
    <dbReference type="NCBI Taxonomy" id="46433"/>
    <lineage>
        <taxon>Eukaryota</taxon>
        <taxon>Sar</taxon>
        <taxon>Rhizaria</taxon>
        <taxon>Retaria</taxon>
        <taxon>Foraminifera</taxon>
        <taxon>Monothalamids</taxon>
        <taxon>Reticulomyxidae</taxon>
        <taxon>Reticulomyxa</taxon>
    </lineage>
</organism>
<dbReference type="Gene3D" id="2.130.10.10">
    <property type="entry name" value="YVTN repeat-like/Quinoprotein amine dehydrogenase"/>
    <property type="match status" value="1"/>
</dbReference>
<dbReference type="Proteomes" id="UP000023152">
    <property type="component" value="Unassembled WGS sequence"/>
</dbReference>
<dbReference type="InterPro" id="IPR036322">
    <property type="entry name" value="WD40_repeat_dom_sf"/>
</dbReference>
<keyword evidence="1" id="KW-0472">Membrane</keyword>
<evidence type="ECO:0008006" key="4">
    <source>
        <dbReference type="Google" id="ProtNLM"/>
    </source>
</evidence>
<evidence type="ECO:0000313" key="3">
    <source>
        <dbReference type="Proteomes" id="UP000023152"/>
    </source>
</evidence>
<keyword evidence="1" id="KW-0812">Transmembrane</keyword>
<dbReference type="InterPro" id="IPR015943">
    <property type="entry name" value="WD40/YVTN_repeat-like_dom_sf"/>
</dbReference>
<feature type="transmembrane region" description="Helical" evidence="1">
    <location>
        <begin position="124"/>
        <end position="151"/>
    </location>
</feature>
<proteinExistence type="predicted"/>
<accession>X6MVN1</accession>
<dbReference type="SUPFAM" id="SSF50978">
    <property type="entry name" value="WD40 repeat-like"/>
    <property type="match status" value="1"/>
</dbReference>
<protein>
    <recommendedName>
        <fullName evidence="4">WD-40 repeat protein</fullName>
    </recommendedName>
</protein>
<gene>
    <name evidence="2" type="ORF">RFI_19810</name>
</gene>
<keyword evidence="3" id="KW-1185">Reference proteome</keyword>
<comment type="caution">
    <text evidence="2">The sequence shown here is derived from an EMBL/GenBank/DDBJ whole genome shotgun (WGS) entry which is preliminary data.</text>
</comment>
<evidence type="ECO:0000313" key="2">
    <source>
        <dbReference type="EMBL" id="ETO17512.1"/>
    </source>
</evidence>
<dbReference type="AlphaFoldDB" id="X6MVN1"/>
<sequence>MKLYCIDYSAFDGFVYCVKFSTYHYYNNNLNVIYSSAKDKTIYFWDFKYNRQLQVFDQWYAVWCVDISSTQSINNDKKVNSVGVIDRNINDANTNELYLINGDEKEDYGIYCLKLLQSKNNKKATMALVIILICIMVQAVVQFVFGIISFFNNKKIIWMV</sequence>
<reference evidence="2 3" key="1">
    <citation type="journal article" date="2013" name="Curr. Biol.">
        <title>The Genome of the Foraminiferan Reticulomyxa filosa.</title>
        <authorList>
            <person name="Glockner G."/>
            <person name="Hulsmann N."/>
            <person name="Schleicher M."/>
            <person name="Noegel A.A."/>
            <person name="Eichinger L."/>
            <person name="Gallinger C."/>
            <person name="Pawlowski J."/>
            <person name="Sierra R."/>
            <person name="Euteneuer U."/>
            <person name="Pillet L."/>
            <person name="Moustafa A."/>
            <person name="Platzer M."/>
            <person name="Groth M."/>
            <person name="Szafranski K."/>
            <person name="Schliwa M."/>
        </authorList>
    </citation>
    <scope>NUCLEOTIDE SEQUENCE [LARGE SCALE GENOMIC DNA]</scope>
</reference>
<keyword evidence="1" id="KW-1133">Transmembrane helix</keyword>
<dbReference type="EMBL" id="ASPP01016477">
    <property type="protein sequence ID" value="ETO17512.1"/>
    <property type="molecule type" value="Genomic_DNA"/>
</dbReference>
<evidence type="ECO:0000256" key="1">
    <source>
        <dbReference type="SAM" id="Phobius"/>
    </source>
</evidence>
<name>X6MVN1_RETFI</name>